<dbReference type="PROSITE" id="PS50181">
    <property type="entry name" value="FBOX"/>
    <property type="match status" value="1"/>
</dbReference>
<name>A0ABD3C5R0_9LAMI</name>
<dbReference type="EMBL" id="JAVIJP010000053">
    <property type="protein sequence ID" value="KAL3624784.1"/>
    <property type="molecule type" value="Genomic_DNA"/>
</dbReference>
<gene>
    <name evidence="2" type="ORF">CASFOL_031452</name>
</gene>
<dbReference type="CDD" id="cd22157">
    <property type="entry name" value="F-box_AtFBW1-like"/>
    <property type="match status" value="1"/>
</dbReference>
<feature type="domain" description="F-box" evidence="1">
    <location>
        <begin position="2"/>
        <end position="48"/>
    </location>
</feature>
<reference evidence="3" key="1">
    <citation type="journal article" date="2024" name="IScience">
        <title>Strigolactones Initiate the Formation of Haustorium-like Structures in Castilleja.</title>
        <authorList>
            <person name="Buerger M."/>
            <person name="Peterson D."/>
            <person name="Chory J."/>
        </authorList>
    </citation>
    <scope>NUCLEOTIDE SEQUENCE [LARGE SCALE GENOMIC DNA]</scope>
</reference>
<dbReference type="SMART" id="SM00256">
    <property type="entry name" value="FBOX"/>
    <property type="match status" value="1"/>
</dbReference>
<proteinExistence type="predicted"/>
<dbReference type="Pfam" id="PF00646">
    <property type="entry name" value="F-box"/>
    <property type="match status" value="1"/>
</dbReference>
<evidence type="ECO:0000313" key="3">
    <source>
        <dbReference type="Proteomes" id="UP001632038"/>
    </source>
</evidence>
<sequence length="458" mass="52013">MADKIELLLSDILEEILVRLPLAELARYKLVCKDWRDLIESSYFVSKHINRSNSDPSSHMILLQDEIPCRKPVPFKYAARFMCDNALMVGSINGLLCIVGNYWDKLTTPDDVWILNPVTGNATKLPPSASPMILDNGSSVTFAFAWDCSTVTGGYKVFKITSKSTLSSTESRECILSSGNAFYRPIDSNIVEVWSSDCPDMWYEVPMTINRPFFHPTNWISRCDAVVGGVAYWLVVDRDASASFVLTLDTRSHKLTSISLPHISTPIQTVIRDDESCFFGTIWEDRFALILEEESNDGEHYYSVWRLDCSGVSWCDKFSFRLHYDIYSHFNSINSILVLELDDGMIYFYNTKIGKLEALRNEGFSEFSKEQMVNYYFHDPSVSSAHDFVGSLLSIAGFRPIKDSENFPYLVFMWPGSATSTSGIVGNMNANEVIHDDSDDDNWGKPKELSFMESFFYT</sequence>
<protein>
    <recommendedName>
        <fullName evidence="1">F-box domain-containing protein</fullName>
    </recommendedName>
</protein>
<evidence type="ECO:0000259" key="1">
    <source>
        <dbReference type="PROSITE" id="PS50181"/>
    </source>
</evidence>
<organism evidence="2 3">
    <name type="scientific">Castilleja foliolosa</name>
    <dbReference type="NCBI Taxonomy" id="1961234"/>
    <lineage>
        <taxon>Eukaryota</taxon>
        <taxon>Viridiplantae</taxon>
        <taxon>Streptophyta</taxon>
        <taxon>Embryophyta</taxon>
        <taxon>Tracheophyta</taxon>
        <taxon>Spermatophyta</taxon>
        <taxon>Magnoliopsida</taxon>
        <taxon>eudicotyledons</taxon>
        <taxon>Gunneridae</taxon>
        <taxon>Pentapetalae</taxon>
        <taxon>asterids</taxon>
        <taxon>lamiids</taxon>
        <taxon>Lamiales</taxon>
        <taxon>Orobanchaceae</taxon>
        <taxon>Pedicularideae</taxon>
        <taxon>Castillejinae</taxon>
        <taxon>Castilleja</taxon>
    </lineage>
</organism>
<dbReference type="PANTHER" id="PTHR31672:SF13">
    <property type="entry name" value="F-BOX PROTEIN CPR30-LIKE"/>
    <property type="match status" value="1"/>
</dbReference>
<dbReference type="SUPFAM" id="SSF81383">
    <property type="entry name" value="F-box domain"/>
    <property type="match status" value="1"/>
</dbReference>
<dbReference type="AlphaFoldDB" id="A0ABD3C5R0"/>
<dbReference type="PANTHER" id="PTHR31672">
    <property type="entry name" value="BNACNNG10540D PROTEIN"/>
    <property type="match status" value="1"/>
</dbReference>
<accession>A0ABD3C5R0</accession>
<dbReference type="Proteomes" id="UP001632038">
    <property type="component" value="Unassembled WGS sequence"/>
</dbReference>
<dbReference type="InterPro" id="IPR036047">
    <property type="entry name" value="F-box-like_dom_sf"/>
</dbReference>
<dbReference type="Gene3D" id="1.20.1280.50">
    <property type="match status" value="1"/>
</dbReference>
<dbReference type="InterPro" id="IPR001810">
    <property type="entry name" value="F-box_dom"/>
</dbReference>
<dbReference type="InterPro" id="IPR050796">
    <property type="entry name" value="SCF_F-box_component"/>
</dbReference>
<keyword evidence="3" id="KW-1185">Reference proteome</keyword>
<comment type="caution">
    <text evidence="2">The sequence shown here is derived from an EMBL/GenBank/DDBJ whole genome shotgun (WGS) entry which is preliminary data.</text>
</comment>
<evidence type="ECO:0000313" key="2">
    <source>
        <dbReference type="EMBL" id="KAL3624784.1"/>
    </source>
</evidence>